<evidence type="ECO:0000256" key="4">
    <source>
        <dbReference type="SAM" id="Coils"/>
    </source>
</evidence>
<dbReference type="PANTHER" id="PTHR15157">
    <property type="entry name" value="UV RADIATION RESISTANCE-ASSOCIATED GENE PROTEIN"/>
    <property type="match status" value="1"/>
</dbReference>
<dbReference type="Proteomes" id="UP000285146">
    <property type="component" value="Unassembled WGS sequence"/>
</dbReference>
<dbReference type="InParanoid" id="A0A423XEX7"/>
<comment type="caution">
    <text evidence="6">The sequence shown here is derived from an EMBL/GenBank/DDBJ whole genome shotgun (WGS) entry which is preliminary data.</text>
</comment>
<dbReference type="GO" id="GO:0000323">
    <property type="term" value="C:lytic vacuole"/>
    <property type="evidence" value="ECO:0007669"/>
    <property type="project" value="TreeGrafter"/>
</dbReference>
<evidence type="ECO:0000313" key="6">
    <source>
        <dbReference type="EMBL" id="ROW14744.1"/>
    </source>
</evidence>
<dbReference type="GO" id="GO:0005768">
    <property type="term" value="C:endosome"/>
    <property type="evidence" value="ECO:0007669"/>
    <property type="project" value="TreeGrafter"/>
</dbReference>
<accession>A0A423XEX7</accession>
<sequence>MNCEICHRSHHPHRLPFLCAVDARNRLYEGRIAHATALIENESLEQTINSALTGSGPSSSGDASGRTVHFERLKTGEAQAADRTSQIIAQADRLRAEVEAARKDIEERKKKIAAMKADMAAASSGINPRRSRQLEETERAVQMTRYKWNRSFENMAATRSFLCMEAARLYGLRRIKKSNSVKIELGGIEMIEVPGMITASPEAISTSLAHIAHILMLASHYLAIRLPAEITLPHHDYPKPTIFPLASSYRHGEIPFPGTVVLPPSEPRDQNPKHVPRPRPLYIDRPLLTLAKEDPSTYSLFIEGVVLLAYNIAWACCTQGVPIGDKTSYEDVCNMGRNLYNLLIGNQLTNNPTTRFVQPPPSPDGNDLPGSPESTKDQLGGNPKPMMGRYSHGTAHTFLGSAEGNEFMRGFKLPNPVKLADRLKKKMLSDADGLDWEMLNDDAWAVDEPMEDGVQVRGKRLGEADRRLFGVESVMSTATARTTLDSTIADFTQVSLDEASSPEKARTSGTSGWTKLKSR</sequence>
<dbReference type="GO" id="GO:0000149">
    <property type="term" value="F:SNARE binding"/>
    <property type="evidence" value="ECO:0007669"/>
    <property type="project" value="TreeGrafter"/>
</dbReference>
<dbReference type="EMBL" id="LKEB01000012">
    <property type="protein sequence ID" value="ROW14744.1"/>
    <property type="molecule type" value="Genomic_DNA"/>
</dbReference>
<evidence type="ECO:0000256" key="2">
    <source>
        <dbReference type="ARBA" id="ARBA00013807"/>
    </source>
</evidence>
<keyword evidence="3 4" id="KW-0175">Coiled coil</keyword>
<proteinExistence type="inferred from homology"/>
<dbReference type="AlphaFoldDB" id="A0A423XEX7"/>
<dbReference type="OrthoDB" id="16772at2759"/>
<organism evidence="6 7">
    <name type="scientific">Cytospora leucostoma</name>
    <dbReference type="NCBI Taxonomy" id="1230097"/>
    <lineage>
        <taxon>Eukaryota</taxon>
        <taxon>Fungi</taxon>
        <taxon>Dikarya</taxon>
        <taxon>Ascomycota</taxon>
        <taxon>Pezizomycotina</taxon>
        <taxon>Sordariomycetes</taxon>
        <taxon>Sordariomycetidae</taxon>
        <taxon>Diaporthales</taxon>
        <taxon>Cytosporaceae</taxon>
        <taxon>Cytospora</taxon>
    </lineage>
</organism>
<gene>
    <name evidence="6" type="ORF">VPNG_03683</name>
</gene>
<protein>
    <recommendedName>
        <fullName evidence="2">Autophagy-related protein 14</fullName>
    </recommendedName>
</protein>
<dbReference type="InterPro" id="IPR018791">
    <property type="entry name" value="UV_resistance/autophagy_Atg14"/>
</dbReference>
<dbReference type="Pfam" id="PF10186">
    <property type="entry name" value="ATG14"/>
    <property type="match status" value="1"/>
</dbReference>
<evidence type="ECO:0000313" key="7">
    <source>
        <dbReference type="Proteomes" id="UP000285146"/>
    </source>
</evidence>
<evidence type="ECO:0000256" key="1">
    <source>
        <dbReference type="ARBA" id="ARBA00009574"/>
    </source>
</evidence>
<comment type="similarity">
    <text evidence="1">Belongs to the ATG14 family.</text>
</comment>
<feature type="coiled-coil region" evidence="4">
    <location>
        <begin position="84"/>
        <end position="118"/>
    </location>
</feature>
<reference evidence="6 7" key="1">
    <citation type="submission" date="2015-09" db="EMBL/GenBank/DDBJ databases">
        <title>Host preference determinants of Valsa canker pathogens revealed by comparative genomics.</title>
        <authorList>
            <person name="Yin Z."/>
            <person name="Huang L."/>
        </authorList>
    </citation>
    <scope>NUCLEOTIDE SEQUENCE [LARGE SCALE GENOMIC DNA]</scope>
    <source>
        <strain evidence="6 7">SXYLt</strain>
    </source>
</reference>
<dbReference type="GO" id="GO:0032991">
    <property type="term" value="C:protein-containing complex"/>
    <property type="evidence" value="ECO:0007669"/>
    <property type="project" value="UniProtKB-ARBA"/>
</dbReference>
<keyword evidence="7" id="KW-1185">Reference proteome</keyword>
<evidence type="ECO:0000256" key="3">
    <source>
        <dbReference type="ARBA" id="ARBA00023054"/>
    </source>
</evidence>
<feature type="region of interest" description="Disordered" evidence="5">
    <location>
        <begin position="497"/>
        <end position="519"/>
    </location>
</feature>
<feature type="region of interest" description="Disordered" evidence="5">
    <location>
        <begin position="351"/>
        <end position="387"/>
    </location>
</feature>
<dbReference type="GO" id="GO:0035493">
    <property type="term" value="P:SNARE complex assembly"/>
    <property type="evidence" value="ECO:0007669"/>
    <property type="project" value="TreeGrafter"/>
</dbReference>
<name>A0A423XEX7_9PEZI</name>
<dbReference type="PANTHER" id="PTHR15157:SF13">
    <property type="entry name" value="AUTOPHAGY-RELATED PROTEIN 14"/>
    <property type="match status" value="1"/>
</dbReference>
<evidence type="ECO:0000256" key="5">
    <source>
        <dbReference type="SAM" id="MobiDB-lite"/>
    </source>
</evidence>